<evidence type="ECO:0000256" key="3">
    <source>
        <dbReference type="ARBA" id="ARBA00022623"/>
    </source>
</evidence>
<gene>
    <name evidence="7" type="ORF">J2R62_04010</name>
</gene>
<dbReference type="GO" id="GO:0008652">
    <property type="term" value="P:amino acid biosynthetic process"/>
    <property type="evidence" value="ECO:0007669"/>
    <property type="project" value="UniProtKB-KW"/>
</dbReference>
<dbReference type="InterPro" id="IPR012567">
    <property type="entry name" value="IlvGEDA_leader"/>
</dbReference>
<keyword evidence="4" id="KW-0100">Branched-chain amino acid biosynthesis</keyword>
<organism evidence="7 8">
    <name type="scientific">Plesiomonas shigelloides</name>
    <name type="common">Aeromonas shigelloides</name>
    <dbReference type="NCBI Taxonomy" id="703"/>
    <lineage>
        <taxon>Bacteria</taxon>
        <taxon>Pseudomonadati</taxon>
        <taxon>Pseudomonadota</taxon>
        <taxon>Gammaproteobacteria</taxon>
        <taxon>Enterobacterales</taxon>
        <taxon>Enterobacteriaceae</taxon>
        <taxon>Plesiomonas</taxon>
    </lineage>
</organism>
<accession>A0A8I2B143</accession>
<sequence>MQSIRAVLTLIIVNVVIIISPRGVALGKRQTD</sequence>
<evidence type="ECO:0000256" key="1">
    <source>
        <dbReference type="ARBA" id="ARBA00017652"/>
    </source>
</evidence>
<dbReference type="EMBL" id="JAFNAA010000003">
    <property type="protein sequence ID" value="MBO1107394.1"/>
    <property type="molecule type" value="Genomic_DNA"/>
</dbReference>
<evidence type="ECO:0000256" key="6">
    <source>
        <dbReference type="SAM" id="Phobius"/>
    </source>
</evidence>
<keyword evidence="6" id="KW-1133">Transmembrane helix</keyword>
<keyword evidence="6" id="KW-0472">Membrane</keyword>
<name>A0A8I2B143_PLESH</name>
<reference evidence="7" key="1">
    <citation type="submission" date="2021-03" db="EMBL/GenBank/DDBJ databases">
        <title>Plesiomonas shigelloides zfcc0051, isolated from zebrafish feces.</title>
        <authorList>
            <person name="Vanderhoek Z."/>
            <person name="Gaulke C."/>
        </authorList>
    </citation>
    <scope>NUCLEOTIDE SEQUENCE</scope>
    <source>
        <strain evidence="7">Zfcc0051</strain>
    </source>
</reference>
<dbReference type="RefSeq" id="WP_106911536.1">
    <property type="nucleotide sequence ID" value="NZ_JBJKNW010000007.1"/>
</dbReference>
<dbReference type="GO" id="GO:0009082">
    <property type="term" value="P:branched-chain amino acid biosynthetic process"/>
    <property type="evidence" value="ECO:0007669"/>
    <property type="project" value="UniProtKB-KW"/>
</dbReference>
<keyword evidence="3" id="KW-0428">Leader peptide</keyword>
<evidence type="ECO:0000313" key="8">
    <source>
        <dbReference type="Proteomes" id="UP000664658"/>
    </source>
</evidence>
<evidence type="ECO:0000256" key="4">
    <source>
        <dbReference type="ARBA" id="ARBA00023304"/>
    </source>
</evidence>
<dbReference type="Proteomes" id="UP000664658">
    <property type="component" value="Unassembled WGS sequence"/>
</dbReference>
<keyword evidence="6" id="KW-0812">Transmembrane</keyword>
<evidence type="ECO:0000256" key="5">
    <source>
        <dbReference type="ARBA" id="ARBA00033168"/>
    </source>
</evidence>
<dbReference type="Pfam" id="PF08046">
    <property type="entry name" value="IlvGEDA_leader"/>
    <property type="match status" value="1"/>
</dbReference>
<protein>
    <recommendedName>
        <fullName evidence="1">ilv operon leader peptide</fullName>
    </recommendedName>
    <alternativeName>
        <fullName evidence="5">ilvGMEDA operon attenuator peptide</fullName>
    </alternativeName>
</protein>
<comment type="caution">
    <text evidence="7">The sequence shown here is derived from an EMBL/GenBank/DDBJ whole genome shotgun (WGS) entry which is preliminary data.</text>
</comment>
<feature type="transmembrane region" description="Helical" evidence="6">
    <location>
        <begin position="6"/>
        <end position="25"/>
    </location>
</feature>
<proteinExistence type="predicted"/>
<dbReference type="AlphaFoldDB" id="A0A8I2B143"/>
<evidence type="ECO:0000256" key="2">
    <source>
        <dbReference type="ARBA" id="ARBA00022605"/>
    </source>
</evidence>
<keyword evidence="2" id="KW-0028">Amino-acid biosynthesis</keyword>
<evidence type="ECO:0000313" key="7">
    <source>
        <dbReference type="EMBL" id="MBO1107394.1"/>
    </source>
</evidence>